<dbReference type="AlphaFoldDB" id="A0A0J8B7B5"/>
<evidence type="ECO:0000256" key="1">
    <source>
        <dbReference type="SAM" id="Phobius"/>
    </source>
</evidence>
<keyword evidence="1" id="KW-0472">Membrane</keyword>
<evidence type="ECO:0000313" key="3">
    <source>
        <dbReference type="Proteomes" id="UP000035740"/>
    </source>
</evidence>
<reference evidence="2 3" key="1">
    <citation type="journal article" date="2014" name="Nature">
        <title>The genome of the recently domesticated crop plant sugar beet (Beta vulgaris).</title>
        <authorList>
            <person name="Dohm J.C."/>
            <person name="Minoche A.E."/>
            <person name="Holtgrawe D."/>
            <person name="Capella-Gutierrez S."/>
            <person name="Zakrzewski F."/>
            <person name="Tafer H."/>
            <person name="Rupp O."/>
            <person name="Sorensen T.R."/>
            <person name="Stracke R."/>
            <person name="Reinhardt R."/>
            <person name="Goesmann A."/>
            <person name="Kraft T."/>
            <person name="Schulz B."/>
            <person name="Stadler P.F."/>
            <person name="Schmidt T."/>
            <person name="Gabaldon T."/>
            <person name="Lehrach H."/>
            <person name="Weisshaar B."/>
            <person name="Himmelbauer H."/>
        </authorList>
    </citation>
    <scope>NUCLEOTIDE SEQUENCE [LARGE SCALE GENOMIC DNA]</scope>
    <source>
        <tissue evidence="2">Taproot</tissue>
    </source>
</reference>
<keyword evidence="3" id="KW-1185">Reference proteome</keyword>
<dbReference type="Proteomes" id="UP000035740">
    <property type="component" value="Unassembled WGS sequence"/>
</dbReference>
<evidence type="ECO:0000313" key="2">
    <source>
        <dbReference type="EMBL" id="KMS96896.1"/>
    </source>
</evidence>
<protein>
    <submittedName>
        <fullName evidence="2">Uncharacterized protein</fullName>
    </submittedName>
</protein>
<dbReference type="Gramene" id="KMS96896">
    <property type="protein sequence ID" value="KMS96896"/>
    <property type="gene ID" value="BVRB_7g180650"/>
</dbReference>
<dbReference type="EMBL" id="KQ090355">
    <property type="protein sequence ID" value="KMS96896.1"/>
    <property type="molecule type" value="Genomic_DNA"/>
</dbReference>
<keyword evidence="1" id="KW-1133">Transmembrane helix</keyword>
<organism evidence="2 3">
    <name type="scientific">Beta vulgaris subsp. vulgaris</name>
    <name type="common">Beet</name>
    <dbReference type="NCBI Taxonomy" id="3555"/>
    <lineage>
        <taxon>Eukaryota</taxon>
        <taxon>Viridiplantae</taxon>
        <taxon>Streptophyta</taxon>
        <taxon>Embryophyta</taxon>
        <taxon>Tracheophyta</taxon>
        <taxon>Spermatophyta</taxon>
        <taxon>Magnoliopsida</taxon>
        <taxon>eudicotyledons</taxon>
        <taxon>Gunneridae</taxon>
        <taxon>Pentapetalae</taxon>
        <taxon>Caryophyllales</taxon>
        <taxon>Chenopodiaceae</taxon>
        <taxon>Betoideae</taxon>
        <taxon>Beta</taxon>
    </lineage>
</organism>
<accession>A0A0J8B7B5</accession>
<proteinExistence type="predicted"/>
<name>A0A0J8B7B5_BETVV</name>
<gene>
    <name evidence="2" type="ORF">BVRB_7g180650</name>
</gene>
<feature type="transmembrane region" description="Helical" evidence="1">
    <location>
        <begin position="20"/>
        <end position="44"/>
    </location>
</feature>
<keyword evidence="1" id="KW-0812">Transmembrane</keyword>
<sequence>MEWVTKLLFHLLLRNDHPQVKLVLVLAPGAVALGAKAWVFFYPLSKDGL</sequence>